<dbReference type="Pfam" id="PF14364">
    <property type="entry name" value="DUF4408"/>
    <property type="match status" value="1"/>
</dbReference>
<dbReference type="Proteomes" id="UP001311915">
    <property type="component" value="Unassembled WGS sequence"/>
</dbReference>
<accession>A0AAV9KSG7</accession>
<dbReference type="PANTHER" id="PTHR33098:SF57">
    <property type="entry name" value="DUF4408 DOMAIN PROTEIN"/>
    <property type="match status" value="1"/>
</dbReference>
<organism evidence="3 4">
    <name type="scientific">Solanum pinnatisectum</name>
    <name type="common">tansyleaf nightshade</name>
    <dbReference type="NCBI Taxonomy" id="50273"/>
    <lineage>
        <taxon>Eukaryota</taxon>
        <taxon>Viridiplantae</taxon>
        <taxon>Streptophyta</taxon>
        <taxon>Embryophyta</taxon>
        <taxon>Tracheophyta</taxon>
        <taxon>Spermatophyta</taxon>
        <taxon>Magnoliopsida</taxon>
        <taxon>eudicotyledons</taxon>
        <taxon>Gunneridae</taxon>
        <taxon>Pentapetalae</taxon>
        <taxon>asterids</taxon>
        <taxon>lamiids</taxon>
        <taxon>Solanales</taxon>
        <taxon>Solanaceae</taxon>
        <taxon>Solanoideae</taxon>
        <taxon>Solaneae</taxon>
        <taxon>Solanum</taxon>
    </lineage>
</organism>
<reference evidence="3 4" key="1">
    <citation type="submission" date="2023-10" db="EMBL/GenBank/DDBJ databases">
        <title>Genome-Wide Identification Analysis in wild type Solanum Pinnatisectum Reveals Some Genes Defensing Phytophthora Infestans.</title>
        <authorList>
            <person name="Sun C."/>
        </authorList>
    </citation>
    <scope>NUCLEOTIDE SEQUENCE [LARGE SCALE GENOMIC DNA]</scope>
    <source>
        <strain evidence="3">LQN</strain>
        <tissue evidence="3">Leaf</tissue>
    </source>
</reference>
<evidence type="ECO:0000256" key="1">
    <source>
        <dbReference type="SAM" id="Phobius"/>
    </source>
</evidence>
<feature type="transmembrane region" description="Helical" evidence="1">
    <location>
        <begin position="6"/>
        <end position="27"/>
    </location>
</feature>
<protein>
    <recommendedName>
        <fullName evidence="2">DUF4408 domain-containing protein</fullName>
    </recommendedName>
</protein>
<keyword evidence="1" id="KW-0812">Transmembrane</keyword>
<name>A0AAV9KSG7_9SOLN</name>
<feature type="domain" description="DUF4408" evidence="2">
    <location>
        <begin position="3"/>
        <end position="29"/>
    </location>
</feature>
<comment type="caution">
    <text evidence="3">The sequence shown here is derived from an EMBL/GenBank/DDBJ whole genome shotgun (WGS) entry which is preliminary data.</text>
</comment>
<dbReference type="InterPro" id="IPR025520">
    <property type="entry name" value="DUF4408"/>
</dbReference>
<dbReference type="EMBL" id="JAWPEI010000009">
    <property type="protein sequence ID" value="KAK4716264.1"/>
    <property type="molecule type" value="Genomic_DNA"/>
</dbReference>
<proteinExistence type="predicted"/>
<keyword evidence="1" id="KW-0472">Membrane</keyword>
<evidence type="ECO:0000259" key="2">
    <source>
        <dbReference type="Pfam" id="PF14364"/>
    </source>
</evidence>
<keyword evidence="1" id="KW-1133">Transmembrane helix</keyword>
<evidence type="ECO:0000313" key="4">
    <source>
        <dbReference type="Proteomes" id="UP001311915"/>
    </source>
</evidence>
<evidence type="ECO:0000313" key="3">
    <source>
        <dbReference type="EMBL" id="KAK4716264.1"/>
    </source>
</evidence>
<sequence>MIECVASWLTPTVLFCLLNLMIGTIFITSNLKTDKKLITTTTPSLLHRVKSFNFSFPENPFSSHNSQLDPTPSLLQRVKSINLSFSRADPIPQYDDDQIDKIDEIEQQIAVSHVTRSKSATCTEVKVQTRTILVKSASEKKMPVAVPVDLRLPATTREGVMSSLGEDEAVDKKADDFINKFRQQLKLQRLHSILRYNQRLNRGDPSN</sequence>
<dbReference type="PANTHER" id="PTHR33098">
    <property type="entry name" value="COTTON FIBER (DUF761)"/>
    <property type="match status" value="1"/>
</dbReference>
<dbReference type="InterPro" id="IPR008480">
    <property type="entry name" value="DUF761_pln"/>
</dbReference>
<gene>
    <name evidence="3" type="ORF">R3W88_014602</name>
</gene>
<keyword evidence="4" id="KW-1185">Reference proteome</keyword>
<dbReference type="Pfam" id="PF05553">
    <property type="entry name" value="DUF761"/>
    <property type="match status" value="1"/>
</dbReference>
<dbReference type="AlphaFoldDB" id="A0AAV9KSG7"/>